<evidence type="ECO:0000313" key="8">
    <source>
        <dbReference type="EMBL" id="MVZ98662.1"/>
    </source>
</evidence>
<evidence type="ECO:0000256" key="5">
    <source>
        <dbReference type="RuleBase" id="RU362066"/>
    </source>
</evidence>
<feature type="domain" description="Flagellar hook-associated protein 2 N-terminal" evidence="6">
    <location>
        <begin position="13"/>
        <end position="111"/>
    </location>
</feature>
<evidence type="ECO:0000256" key="3">
    <source>
        <dbReference type="ARBA" id="ARBA00023054"/>
    </source>
</evidence>
<keyword evidence="8" id="KW-0282">Flagellum</keyword>
<dbReference type="InterPro" id="IPR003481">
    <property type="entry name" value="FliD_N"/>
</dbReference>
<dbReference type="GO" id="GO:0007155">
    <property type="term" value="P:cell adhesion"/>
    <property type="evidence" value="ECO:0007669"/>
    <property type="project" value="InterPro"/>
</dbReference>
<comment type="function">
    <text evidence="5">Required for morphogenesis and for the elongation of the flagellar filament by facilitating polymerization of the flagellin monomers at the tip of growing filament. Forms a capping structure, which prevents flagellin subunits (transported through the central channel of the flagellum) from leaking out without polymerization at the distal end.</text>
</comment>
<feature type="domain" description="Flagellar hook-associated protein 2 C-terminal" evidence="7">
    <location>
        <begin position="215"/>
        <end position="433"/>
    </location>
</feature>
<evidence type="ECO:0000259" key="6">
    <source>
        <dbReference type="Pfam" id="PF02465"/>
    </source>
</evidence>
<keyword evidence="9" id="KW-1185">Reference proteome</keyword>
<dbReference type="PANTHER" id="PTHR30288:SF0">
    <property type="entry name" value="FLAGELLAR HOOK-ASSOCIATED PROTEIN 2"/>
    <property type="match status" value="1"/>
</dbReference>
<protein>
    <recommendedName>
        <fullName evidence="5">Flagellar hook-associated protein 2</fullName>
        <shortName evidence="5">HAP2</shortName>
    </recommendedName>
    <alternativeName>
        <fullName evidence="5">Flagellar cap protein</fullName>
    </alternativeName>
</protein>
<dbReference type="RefSeq" id="WP_160354540.1">
    <property type="nucleotide sequence ID" value="NZ_SDWJ01000002.1"/>
</dbReference>
<comment type="caution">
    <text evidence="8">The sequence shown here is derived from an EMBL/GenBank/DDBJ whole genome shotgun (WGS) entry which is preliminary data.</text>
</comment>
<dbReference type="InterPro" id="IPR010809">
    <property type="entry name" value="FliD_C"/>
</dbReference>
<dbReference type="Pfam" id="PF07195">
    <property type="entry name" value="FliD_C"/>
    <property type="match status" value="1"/>
</dbReference>
<dbReference type="GO" id="GO:0005576">
    <property type="term" value="C:extracellular region"/>
    <property type="evidence" value="ECO:0007669"/>
    <property type="project" value="UniProtKB-SubCell"/>
</dbReference>
<dbReference type="InterPro" id="IPR010810">
    <property type="entry name" value="Flagellin_hook_IN_motif"/>
</dbReference>
<proteinExistence type="inferred from homology"/>
<dbReference type="OrthoDB" id="7388356at2"/>
<evidence type="ECO:0000313" key="9">
    <source>
        <dbReference type="Proteomes" id="UP000471147"/>
    </source>
</evidence>
<keyword evidence="8" id="KW-0966">Cell projection</keyword>
<dbReference type="Proteomes" id="UP000471147">
    <property type="component" value="Unassembled WGS sequence"/>
</dbReference>
<evidence type="ECO:0000256" key="2">
    <source>
        <dbReference type="ARBA" id="ARBA00011255"/>
    </source>
</evidence>
<keyword evidence="8" id="KW-0969">Cilium</keyword>
<dbReference type="AlphaFoldDB" id="A0A6I4LYZ6"/>
<evidence type="ECO:0000256" key="1">
    <source>
        <dbReference type="ARBA" id="ARBA00009764"/>
    </source>
</evidence>
<accession>A0A6I4LYZ6</accession>
<dbReference type="Pfam" id="PF07196">
    <property type="entry name" value="Flagellin_IN"/>
    <property type="match status" value="1"/>
</dbReference>
<reference evidence="8 9" key="1">
    <citation type="submission" date="2019-01" db="EMBL/GenBank/DDBJ databases">
        <title>Sphingorhabdus lacus sp.nov., isolated from an oligotrophic freshwater lake.</title>
        <authorList>
            <person name="Park M."/>
        </authorList>
    </citation>
    <scope>NUCLEOTIDE SEQUENCE [LARGE SCALE GENOMIC DNA]</scope>
    <source>
        <strain evidence="8 9">IMCC26285</strain>
    </source>
</reference>
<feature type="coiled-coil region" evidence="5">
    <location>
        <begin position="389"/>
        <end position="438"/>
    </location>
</feature>
<comment type="subunit">
    <text evidence="2 5">Homopentamer.</text>
</comment>
<dbReference type="Pfam" id="PF02465">
    <property type="entry name" value="FliD_N"/>
    <property type="match status" value="1"/>
</dbReference>
<keyword evidence="5" id="KW-0964">Secreted</keyword>
<sequence>MLTNIANSLGFGSGIDTAALVSDLAAASRTPKVQRFDTLSRANQAKVSALAQARSDLDSFADSLADLSTGGTLRSQPVTSDDTAIAVTANAGTLLGAYSGEMVVSSLARAQTNYTGFITSATDPIGQGGLTLTVGTTAFAVTVDATNDSLNGLANAINATGSGVRASVINDAGSFRLVLKGESGAAKAFTLTADAGAAPGLSQFATAAMTVGQSASDASFTVDGVAYSRATNNFNDVVPGLNITLKKADPLATITIGATRPTDVLKQTLTDFVSVFNTLKRDTEAARLANNGNPALRAFERQLSAFISQPLTSDANIKSLSDVGISTNRDGTITVNSAKLEIALRDFPDAVEAIFNPPRDGVRTEATDPGITFALDALRDAAVATTGPLEQVRTALQRQTENIAKNRERMESREDAYRTRLERQYAGMDARIAALRATQSYLEQQIKLWNSGGDN</sequence>
<dbReference type="GO" id="GO:0009421">
    <property type="term" value="C:bacterial-type flagellum filament cap"/>
    <property type="evidence" value="ECO:0007669"/>
    <property type="project" value="InterPro"/>
</dbReference>
<keyword evidence="3 5" id="KW-0175">Coiled coil</keyword>
<keyword evidence="4 5" id="KW-0975">Bacterial flagellum</keyword>
<evidence type="ECO:0000256" key="4">
    <source>
        <dbReference type="ARBA" id="ARBA00023143"/>
    </source>
</evidence>
<organism evidence="8 9">
    <name type="scientific">Sphingorhabdus profundilacus</name>
    <dbReference type="NCBI Taxonomy" id="2509718"/>
    <lineage>
        <taxon>Bacteria</taxon>
        <taxon>Pseudomonadati</taxon>
        <taxon>Pseudomonadota</taxon>
        <taxon>Alphaproteobacteria</taxon>
        <taxon>Sphingomonadales</taxon>
        <taxon>Sphingomonadaceae</taxon>
        <taxon>Sphingorhabdus</taxon>
    </lineage>
</organism>
<comment type="subcellular location">
    <subcellularLocation>
        <location evidence="5">Secreted</location>
    </subcellularLocation>
    <subcellularLocation>
        <location evidence="5">Bacterial flagellum</location>
    </subcellularLocation>
</comment>
<comment type="similarity">
    <text evidence="1 5">Belongs to the FliD family.</text>
</comment>
<dbReference type="EMBL" id="SDWJ01000002">
    <property type="protein sequence ID" value="MVZ98662.1"/>
    <property type="molecule type" value="Genomic_DNA"/>
</dbReference>
<dbReference type="PANTHER" id="PTHR30288">
    <property type="entry name" value="FLAGELLAR CAP/ASSEMBLY PROTEIN FLID"/>
    <property type="match status" value="1"/>
</dbReference>
<gene>
    <name evidence="8" type="ORF">EUU23_13280</name>
</gene>
<dbReference type="GO" id="GO:0071973">
    <property type="term" value="P:bacterial-type flagellum-dependent cell motility"/>
    <property type="evidence" value="ECO:0007669"/>
    <property type="project" value="TreeGrafter"/>
</dbReference>
<dbReference type="InterPro" id="IPR040026">
    <property type="entry name" value="FliD"/>
</dbReference>
<dbReference type="GO" id="GO:0009424">
    <property type="term" value="C:bacterial-type flagellum hook"/>
    <property type="evidence" value="ECO:0007669"/>
    <property type="project" value="UniProtKB-UniRule"/>
</dbReference>
<name>A0A6I4LYZ6_9SPHN</name>
<evidence type="ECO:0000259" key="7">
    <source>
        <dbReference type="Pfam" id="PF07195"/>
    </source>
</evidence>